<comment type="similarity">
    <text evidence="1">Belongs to the UPF0161 family.</text>
</comment>
<keyword evidence="1" id="KW-1003">Cell membrane</keyword>
<dbReference type="GO" id="GO:0005886">
    <property type="term" value="C:plasma membrane"/>
    <property type="evidence" value="ECO:0007669"/>
    <property type="project" value="UniProtKB-SubCell"/>
</dbReference>
<dbReference type="PANTHER" id="PTHR33383:SF1">
    <property type="entry name" value="MEMBRANE PROTEIN INSERTION EFFICIENCY FACTOR-RELATED"/>
    <property type="match status" value="1"/>
</dbReference>
<comment type="subcellular location">
    <subcellularLocation>
        <location evidence="1">Cell membrane</location>
        <topology evidence="1">Peripheral membrane protein</topology>
        <orientation evidence="1">Cytoplasmic side</orientation>
    </subcellularLocation>
</comment>
<accession>A0A520LJP6</accession>
<evidence type="ECO:0000256" key="1">
    <source>
        <dbReference type="HAMAP-Rule" id="MF_00386"/>
    </source>
</evidence>
<dbReference type="Pfam" id="PF01809">
    <property type="entry name" value="YidD"/>
    <property type="match status" value="1"/>
</dbReference>
<name>A0A520LJP6_9GAMM</name>
<evidence type="ECO:0000313" key="3">
    <source>
        <dbReference type="Proteomes" id="UP000318148"/>
    </source>
</evidence>
<dbReference type="NCBIfam" id="TIGR00278">
    <property type="entry name" value="membrane protein insertion efficiency factor YidD"/>
    <property type="match status" value="1"/>
</dbReference>
<comment type="caution">
    <text evidence="2">The sequence shown here is derived from an EMBL/GenBank/DDBJ whole genome shotgun (WGS) entry which is preliminary data.</text>
</comment>
<keyword evidence="1" id="KW-0472">Membrane</keyword>
<reference evidence="2 3" key="1">
    <citation type="submission" date="2019-02" db="EMBL/GenBank/DDBJ databases">
        <title>Prokaryotic population dynamics and viral predation in marine succession experiment using metagenomics: the confinement effect.</title>
        <authorList>
            <person name="Haro-Moreno J.M."/>
            <person name="Rodriguez-Valera F."/>
            <person name="Lopez-Perez M."/>
        </authorList>
    </citation>
    <scope>NUCLEOTIDE SEQUENCE [LARGE SCALE GENOMIC DNA]</scope>
    <source>
        <strain evidence="2">MED-G169</strain>
    </source>
</reference>
<protein>
    <recommendedName>
        <fullName evidence="1">Putative membrane protein insertion efficiency factor</fullName>
    </recommendedName>
</protein>
<dbReference type="Proteomes" id="UP000318148">
    <property type="component" value="Unassembled WGS sequence"/>
</dbReference>
<dbReference type="PANTHER" id="PTHR33383">
    <property type="entry name" value="MEMBRANE PROTEIN INSERTION EFFICIENCY FACTOR-RELATED"/>
    <property type="match status" value="1"/>
</dbReference>
<proteinExistence type="inferred from homology"/>
<evidence type="ECO:0000313" key="2">
    <source>
        <dbReference type="EMBL" id="RZO03424.1"/>
    </source>
</evidence>
<dbReference type="AlphaFoldDB" id="A0A520LJP6"/>
<dbReference type="EMBL" id="SHBO01000067">
    <property type="protein sequence ID" value="RZO03424.1"/>
    <property type="molecule type" value="Genomic_DNA"/>
</dbReference>
<dbReference type="HAMAP" id="MF_00386">
    <property type="entry name" value="UPF0161_YidD"/>
    <property type="match status" value="1"/>
</dbReference>
<sequence length="73" mass="8447">MIGKFFIKLITIYQKFFSPMLGSNCRFQPTCSVYTKESIQRFGAYNGIILGFKRIIKCRPGRECGYDPVPEEL</sequence>
<dbReference type="SMART" id="SM01234">
    <property type="entry name" value="Haemolytic"/>
    <property type="match status" value="1"/>
</dbReference>
<comment type="function">
    <text evidence="1">Could be involved in insertion of integral membrane proteins into the membrane.</text>
</comment>
<gene>
    <name evidence="2" type="primary">yidD</name>
    <name evidence="2" type="ORF">EVB02_04240</name>
</gene>
<dbReference type="InterPro" id="IPR002696">
    <property type="entry name" value="Membr_insert_effic_factor_YidD"/>
</dbReference>
<organism evidence="2 3">
    <name type="scientific">SAR92 clade bacterium</name>
    <dbReference type="NCBI Taxonomy" id="2315479"/>
    <lineage>
        <taxon>Bacteria</taxon>
        <taxon>Pseudomonadati</taxon>
        <taxon>Pseudomonadota</taxon>
        <taxon>Gammaproteobacteria</taxon>
        <taxon>Cellvibrionales</taxon>
        <taxon>Porticoccaceae</taxon>
        <taxon>SAR92 clade</taxon>
    </lineage>
</organism>